<proteinExistence type="predicted"/>
<protein>
    <submittedName>
        <fullName evidence="1">Uncharacterized protein</fullName>
    </submittedName>
</protein>
<dbReference type="AlphaFoldDB" id="A0A1M7EK20"/>
<name>A0A1M7EK20_9RHOB</name>
<keyword evidence="2" id="KW-1185">Reference proteome</keyword>
<sequence length="73" mass="7879">MAFATCDTELVCQGQNRCHWRLRSCAPGKGSLPDNSRHASLSRLSAAHRLAHARALALLGLTTAVRPSLRGEI</sequence>
<reference evidence="1 2" key="1">
    <citation type="submission" date="2016-11" db="EMBL/GenBank/DDBJ databases">
        <authorList>
            <person name="Varghese N."/>
            <person name="Submissions S."/>
        </authorList>
    </citation>
    <scope>NUCLEOTIDE SEQUENCE [LARGE SCALE GENOMIC DNA]</scope>
    <source>
        <strain evidence="1 2">DSM 28249</strain>
    </source>
</reference>
<accession>A0A1M7EK20</accession>
<gene>
    <name evidence="1" type="ORF">SAMN05443432_103400</name>
</gene>
<evidence type="ECO:0000313" key="1">
    <source>
        <dbReference type="EMBL" id="SHL92205.1"/>
    </source>
</evidence>
<organism evidence="1 2">
    <name type="scientific">Roseovarius litoreus</name>
    <dbReference type="NCBI Taxonomy" id="1155722"/>
    <lineage>
        <taxon>Bacteria</taxon>
        <taxon>Pseudomonadati</taxon>
        <taxon>Pseudomonadota</taxon>
        <taxon>Alphaproteobacteria</taxon>
        <taxon>Rhodobacterales</taxon>
        <taxon>Roseobacteraceae</taxon>
        <taxon>Roseovarius</taxon>
    </lineage>
</organism>
<dbReference type="EMBL" id="FRCB01000003">
    <property type="protein sequence ID" value="SHL92205.1"/>
    <property type="molecule type" value="Genomic_DNA"/>
</dbReference>
<dbReference type="Proteomes" id="UP000322545">
    <property type="component" value="Unassembled WGS sequence"/>
</dbReference>
<evidence type="ECO:0000313" key="2">
    <source>
        <dbReference type="Proteomes" id="UP000322545"/>
    </source>
</evidence>